<reference evidence="1 2" key="1">
    <citation type="journal article" date="2024" name="G3 (Bethesda)">
        <title>Genome assembly of Hibiscus sabdariffa L. provides insights into metabolisms of medicinal natural products.</title>
        <authorList>
            <person name="Kim T."/>
        </authorList>
    </citation>
    <scope>NUCLEOTIDE SEQUENCE [LARGE SCALE GENOMIC DNA]</scope>
    <source>
        <strain evidence="1">TK-2024</strain>
        <tissue evidence="1">Old leaves</tissue>
    </source>
</reference>
<accession>A0ABR1ZPI7</accession>
<comment type="caution">
    <text evidence="1">The sequence shown here is derived from an EMBL/GenBank/DDBJ whole genome shotgun (WGS) entry which is preliminary data.</text>
</comment>
<organism evidence="1 2">
    <name type="scientific">Hibiscus sabdariffa</name>
    <name type="common">roselle</name>
    <dbReference type="NCBI Taxonomy" id="183260"/>
    <lineage>
        <taxon>Eukaryota</taxon>
        <taxon>Viridiplantae</taxon>
        <taxon>Streptophyta</taxon>
        <taxon>Embryophyta</taxon>
        <taxon>Tracheophyta</taxon>
        <taxon>Spermatophyta</taxon>
        <taxon>Magnoliopsida</taxon>
        <taxon>eudicotyledons</taxon>
        <taxon>Gunneridae</taxon>
        <taxon>Pentapetalae</taxon>
        <taxon>rosids</taxon>
        <taxon>malvids</taxon>
        <taxon>Malvales</taxon>
        <taxon>Malvaceae</taxon>
        <taxon>Malvoideae</taxon>
        <taxon>Hibiscus</taxon>
    </lineage>
</organism>
<name>A0ABR1ZPI7_9ROSI</name>
<keyword evidence="2" id="KW-1185">Reference proteome</keyword>
<gene>
    <name evidence="1" type="ORF">V6N11_081505</name>
</gene>
<evidence type="ECO:0000313" key="2">
    <source>
        <dbReference type="Proteomes" id="UP001396334"/>
    </source>
</evidence>
<dbReference type="EMBL" id="JBBPBN010000788">
    <property type="protein sequence ID" value="KAK8482372.1"/>
    <property type="molecule type" value="Genomic_DNA"/>
</dbReference>
<protein>
    <submittedName>
        <fullName evidence="1">Uncharacterized protein</fullName>
    </submittedName>
</protein>
<proteinExistence type="predicted"/>
<sequence length="157" mass="16364">MILGTQVMQSNPIISAPAIPPIIVANSTPPNLVSGKTIISAPIETLTPPNMHSGNVTISTPMCLATINDPNLPLCGGTDSFTKGQSSKESLIAFDEEMGLEEDTNPIEYSNGLKRARTTSAPGFSQVGDVNGVAVDTQSVINSQISAGLVQRASRTQ</sequence>
<evidence type="ECO:0000313" key="1">
    <source>
        <dbReference type="EMBL" id="KAK8482372.1"/>
    </source>
</evidence>
<dbReference type="Proteomes" id="UP001396334">
    <property type="component" value="Unassembled WGS sequence"/>
</dbReference>